<comment type="cofactor">
    <cofactor evidence="1 4">
        <name>pyridoxal 5'-phosphate</name>
        <dbReference type="ChEBI" id="CHEBI:597326"/>
    </cofactor>
</comment>
<dbReference type="NCBIfam" id="NF005871">
    <property type="entry name" value="PRK07811.1"/>
    <property type="match status" value="1"/>
</dbReference>
<dbReference type="Gene3D" id="3.90.1150.10">
    <property type="entry name" value="Aspartate Aminotransferase, domain 1"/>
    <property type="match status" value="1"/>
</dbReference>
<feature type="region of interest" description="Disordered" evidence="5">
    <location>
        <begin position="1"/>
        <end position="26"/>
    </location>
</feature>
<dbReference type="EMBL" id="JAVDVY010000002">
    <property type="protein sequence ID" value="MDR7135227.1"/>
    <property type="molecule type" value="Genomic_DNA"/>
</dbReference>
<dbReference type="InterPro" id="IPR015424">
    <property type="entry name" value="PyrdxlP-dep_Trfase"/>
</dbReference>
<dbReference type="PIRSF" id="PIRSF001434">
    <property type="entry name" value="CGS"/>
    <property type="match status" value="1"/>
</dbReference>
<accession>A0ABU1WCZ1</accession>
<dbReference type="Proteomes" id="UP001251524">
    <property type="component" value="Unassembled WGS sequence"/>
</dbReference>
<dbReference type="GO" id="GO:0016829">
    <property type="term" value="F:lyase activity"/>
    <property type="evidence" value="ECO:0007669"/>
    <property type="project" value="UniProtKB-KW"/>
</dbReference>
<organism evidence="6 7">
    <name type="scientific">Lysobacter niastensis</name>
    <dbReference type="NCBI Taxonomy" id="380629"/>
    <lineage>
        <taxon>Bacteria</taxon>
        <taxon>Pseudomonadati</taxon>
        <taxon>Pseudomonadota</taxon>
        <taxon>Gammaproteobacteria</taxon>
        <taxon>Lysobacterales</taxon>
        <taxon>Lysobacteraceae</taxon>
        <taxon>Lysobacter</taxon>
    </lineage>
</organism>
<evidence type="ECO:0000256" key="4">
    <source>
        <dbReference type="RuleBase" id="RU362118"/>
    </source>
</evidence>
<dbReference type="PANTHER" id="PTHR11808">
    <property type="entry name" value="TRANS-SULFURATION ENZYME FAMILY MEMBER"/>
    <property type="match status" value="1"/>
</dbReference>
<dbReference type="InterPro" id="IPR000277">
    <property type="entry name" value="Cys/Met-Metab_PyrdxlP-dep_enz"/>
</dbReference>
<reference evidence="6 7" key="1">
    <citation type="submission" date="2023-07" db="EMBL/GenBank/DDBJ databases">
        <title>Sorghum-associated microbial communities from plants grown in Nebraska, USA.</title>
        <authorList>
            <person name="Schachtman D."/>
        </authorList>
    </citation>
    <scope>NUCLEOTIDE SEQUENCE [LARGE SCALE GENOMIC DNA]</scope>
    <source>
        <strain evidence="6 7">BE198</strain>
    </source>
</reference>
<evidence type="ECO:0000256" key="5">
    <source>
        <dbReference type="SAM" id="MobiDB-lite"/>
    </source>
</evidence>
<feature type="compositionally biased region" description="Basic and acidic residues" evidence="5">
    <location>
        <begin position="1"/>
        <end position="10"/>
    </location>
</feature>
<keyword evidence="6" id="KW-0456">Lyase</keyword>
<dbReference type="InterPro" id="IPR015422">
    <property type="entry name" value="PyrdxlP-dep_Trfase_small"/>
</dbReference>
<name>A0ABU1WCZ1_9GAMM</name>
<comment type="caution">
    <text evidence="6">The sequence shown here is derived from an EMBL/GenBank/DDBJ whole genome shotgun (WGS) entry which is preliminary data.</text>
</comment>
<gene>
    <name evidence="6" type="ORF">J2X06_002436</name>
</gene>
<comment type="similarity">
    <text evidence="2 4">Belongs to the trans-sulfuration enzymes family.</text>
</comment>
<dbReference type="CDD" id="cd00614">
    <property type="entry name" value="CGS_like"/>
    <property type="match status" value="1"/>
</dbReference>
<proteinExistence type="inferred from homology"/>
<protein>
    <submittedName>
        <fullName evidence="6">Cystathionine gamma-lyase</fullName>
        <ecNumber evidence="6">4.4.1.1</ecNumber>
    </submittedName>
</protein>
<dbReference type="Gene3D" id="3.40.640.10">
    <property type="entry name" value="Type I PLP-dependent aspartate aminotransferase-like (Major domain)"/>
    <property type="match status" value="1"/>
</dbReference>
<evidence type="ECO:0000256" key="2">
    <source>
        <dbReference type="ARBA" id="ARBA00009077"/>
    </source>
</evidence>
<dbReference type="InterPro" id="IPR015421">
    <property type="entry name" value="PyrdxlP-dep_Trfase_major"/>
</dbReference>
<dbReference type="SUPFAM" id="SSF53383">
    <property type="entry name" value="PLP-dependent transferases"/>
    <property type="match status" value="1"/>
</dbReference>
<dbReference type="PANTHER" id="PTHR11808:SF15">
    <property type="entry name" value="CYSTATHIONINE GAMMA-LYASE"/>
    <property type="match status" value="1"/>
</dbReference>
<keyword evidence="7" id="KW-1185">Reference proteome</keyword>
<dbReference type="Pfam" id="PF01053">
    <property type="entry name" value="Cys_Met_Meta_PP"/>
    <property type="match status" value="1"/>
</dbReference>
<evidence type="ECO:0000313" key="6">
    <source>
        <dbReference type="EMBL" id="MDR7135227.1"/>
    </source>
</evidence>
<dbReference type="RefSeq" id="WP_310062760.1">
    <property type="nucleotide sequence ID" value="NZ_JAVDVY010000002.1"/>
</dbReference>
<dbReference type="EC" id="4.4.1.1" evidence="6"/>
<keyword evidence="3 4" id="KW-0663">Pyridoxal phosphate</keyword>
<sequence>MTERHADKGARKPGLGTLAIHAGQSPDPTTGAVMTPIYATSTYAQSSPGVHQGFEYSRSHNPTRFAYERCVAGLEGGSRGFAFASGLAATSTILELLDSGSHVIAMDDVYGGTYRLFERVRRRSAGLDFSWVDLSDAAAFEAAIRPETKMVWIETPTNPLLKLVDIAQIAAIARKRGLIVVVDNTFSSPILQRPLELGAHIVMHSATKYLNGHSDIVGGMAVVGDDAELAEKMGFLQNAIGGVQGPFDSFLALRGLKTLHLRMKAHCENAQALAEWLQTHPAIEKVIYPGLKSHPQHELAKRQMDGFGGMVSVYVKGGLEAAKRLCERTELFALAESLGGVESLVNHPAIMTHASIPADRRAALGVGDNLVRFSVGVEDERDLRADISSALAGRE</sequence>
<evidence type="ECO:0000256" key="1">
    <source>
        <dbReference type="ARBA" id="ARBA00001933"/>
    </source>
</evidence>
<evidence type="ECO:0000313" key="7">
    <source>
        <dbReference type="Proteomes" id="UP001251524"/>
    </source>
</evidence>
<evidence type="ECO:0000256" key="3">
    <source>
        <dbReference type="ARBA" id="ARBA00022898"/>
    </source>
</evidence>